<dbReference type="InterPro" id="IPR036909">
    <property type="entry name" value="Cyt_c-like_dom_sf"/>
</dbReference>
<organism evidence="6 7">
    <name type="scientific">Flavobacterium cucumis</name>
    <dbReference type="NCBI Taxonomy" id="416016"/>
    <lineage>
        <taxon>Bacteria</taxon>
        <taxon>Pseudomonadati</taxon>
        <taxon>Bacteroidota</taxon>
        <taxon>Flavobacteriia</taxon>
        <taxon>Flavobacteriales</taxon>
        <taxon>Flavobacteriaceae</taxon>
        <taxon>Flavobacterium</taxon>
    </lineage>
</organism>
<reference evidence="7" key="1">
    <citation type="submission" date="2016-12" db="EMBL/GenBank/DDBJ databases">
        <authorList>
            <person name="Varghese N."/>
            <person name="Submissions S."/>
        </authorList>
    </citation>
    <scope>NUCLEOTIDE SEQUENCE [LARGE SCALE GENOMIC DNA]</scope>
    <source>
        <strain evidence="7">DSM 18830</strain>
    </source>
</reference>
<keyword evidence="3 4" id="KW-0408">Iron</keyword>
<dbReference type="EMBL" id="FRYK01000001">
    <property type="protein sequence ID" value="SHO72383.1"/>
    <property type="molecule type" value="Genomic_DNA"/>
</dbReference>
<evidence type="ECO:0000256" key="2">
    <source>
        <dbReference type="ARBA" id="ARBA00022723"/>
    </source>
</evidence>
<dbReference type="OrthoDB" id="9814063at2"/>
<dbReference type="InterPro" id="IPR009056">
    <property type="entry name" value="Cyt_c-like_dom"/>
</dbReference>
<dbReference type="SUPFAM" id="SSF46626">
    <property type="entry name" value="Cytochrome c"/>
    <property type="match status" value="1"/>
</dbReference>
<feature type="domain" description="Cytochrome c" evidence="5">
    <location>
        <begin position="47"/>
        <end position="137"/>
    </location>
</feature>
<dbReference type="Gene3D" id="1.10.760.10">
    <property type="entry name" value="Cytochrome c-like domain"/>
    <property type="match status" value="1"/>
</dbReference>
<dbReference type="PROSITE" id="PS51007">
    <property type="entry name" value="CYTC"/>
    <property type="match status" value="1"/>
</dbReference>
<dbReference type="Proteomes" id="UP000184611">
    <property type="component" value="Unassembled WGS sequence"/>
</dbReference>
<evidence type="ECO:0000256" key="4">
    <source>
        <dbReference type="PROSITE-ProRule" id="PRU00433"/>
    </source>
</evidence>
<dbReference type="Pfam" id="PF00034">
    <property type="entry name" value="Cytochrom_C"/>
    <property type="match status" value="1"/>
</dbReference>
<keyword evidence="2 4" id="KW-0479">Metal-binding</keyword>
<dbReference type="AlphaFoldDB" id="A0A1M7ZU94"/>
<dbReference type="STRING" id="416016.SAMN05443547_0714"/>
<evidence type="ECO:0000313" key="7">
    <source>
        <dbReference type="Proteomes" id="UP000184611"/>
    </source>
</evidence>
<evidence type="ECO:0000259" key="5">
    <source>
        <dbReference type="PROSITE" id="PS51007"/>
    </source>
</evidence>
<accession>A0A1M7ZU94</accession>
<dbReference type="GO" id="GO:0020037">
    <property type="term" value="F:heme binding"/>
    <property type="evidence" value="ECO:0007669"/>
    <property type="project" value="InterPro"/>
</dbReference>
<dbReference type="GO" id="GO:0009055">
    <property type="term" value="F:electron transfer activity"/>
    <property type="evidence" value="ECO:0007669"/>
    <property type="project" value="InterPro"/>
</dbReference>
<evidence type="ECO:0000256" key="1">
    <source>
        <dbReference type="ARBA" id="ARBA00022617"/>
    </source>
</evidence>
<dbReference type="RefSeq" id="WP_073581439.1">
    <property type="nucleotide sequence ID" value="NZ_CBCSEA010000001.1"/>
</dbReference>
<name>A0A1M7ZU94_9FLAO</name>
<keyword evidence="1 4" id="KW-0349">Heme</keyword>
<evidence type="ECO:0000256" key="3">
    <source>
        <dbReference type="ARBA" id="ARBA00023004"/>
    </source>
</evidence>
<keyword evidence="7" id="KW-1185">Reference proteome</keyword>
<proteinExistence type="predicted"/>
<evidence type="ECO:0000313" key="6">
    <source>
        <dbReference type="EMBL" id="SHO72383.1"/>
    </source>
</evidence>
<sequence>MKFISKSLFVLVLVFSITNCSDKKETDKYGNTVEENSIPTTETTIDPLVAKGRELFEGKGTCTACHKPDVKVVGPSIKEITKIYKEKGASIASFINGEGEPIVDASQYEIMKANFVITKAMTSEERRALEIYMMSFE</sequence>
<dbReference type="GO" id="GO:0046872">
    <property type="term" value="F:metal ion binding"/>
    <property type="evidence" value="ECO:0007669"/>
    <property type="project" value="UniProtKB-KW"/>
</dbReference>
<protein>
    <submittedName>
        <fullName evidence="6">Cytochrome c</fullName>
    </submittedName>
</protein>
<gene>
    <name evidence="6" type="ORF">SAMN05443547_0714</name>
</gene>